<dbReference type="Pfam" id="PF13409">
    <property type="entry name" value="GST_N_2"/>
    <property type="match status" value="1"/>
</dbReference>
<name>A0A0X3U3F1_9RHOB</name>
<dbReference type="PANTHER" id="PTHR43969">
    <property type="entry name" value="GLUTATHIONE S TRANSFERASE D10, ISOFORM A-RELATED"/>
    <property type="match status" value="1"/>
</dbReference>
<sequence length="207" mass="22741">MKIYDVEGFPNPARVRIALAEKGVQDKVEFIPVDVMGGEHRTEAFRQKNPDAVVPCLELEDGSHISQCNAITEYIDGTYSDGPTLTGETPKERAHISMMNLRAENGLLNAVSNYFHHATEGLGPDLEVYQNEDWGLKQKEVATKTMAYLDEVLGENAYVAGDTFSMADITVFAGLAFADFAKIDIPANLTNLTAWREKVSSRPSIAA</sequence>
<dbReference type="CDD" id="cd03182">
    <property type="entry name" value="GST_C_GTT2_like"/>
    <property type="match status" value="1"/>
</dbReference>
<gene>
    <name evidence="4" type="ORF">AVO44_05825</name>
</gene>
<dbReference type="InterPro" id="IPR036282">
    <property type="entry name" value="Glutathione-S-Trfase_C_sf"/>
</dbReference>
<dbReference type="GO" id="GO:0004364">
    <property type="term" value="F:glutathione transferase activity"/>
    <property type="evidence" value="ECO:0007669"/>
    <property type="project" value="TreeGrafter"/>
</dbReference>
<reference evidence="5" key="1">
    <citation type="submission" date="2015-12" db="EMBL/GenBank/DDBJ databases">
        <authorList>
            <person name="Zhang G."/>
            <person name="Stingl U."/>
        </authorList>
    </citation>
    <scope>NUCLEOTIDE SEQUENCE [LARGE SCALE GENOMIC DNA]</scope>
    <source>
        <strain evidence="5">ZGT108</strain>
    </source>
</reference>
<dbReference type="InterPro" id="IPR004046">
    <property type="entry name" value="GST_C"/>
</dbReference>
<dbReference type="SFLD" id="SFLDG00358">
    <property type="entry name" value="Main_(cytGST)"/>
    <property type="match status" value="1"/>
</dbReference>
<dbReference type="InterPro" id="IPR036249">
    <property type="entry name" value="Thioredoxin-like_sf"/>
</dbReference>
<dbReference type="Pfam" id="PF14497">
    <property type="entry name" value="GST_C_3"/>
    <property type="match status" value="1"/>
</dbReference>
<proteinExistence type="predicted"/>
<comment type="subunit">
    <text evidence="1">Homodimer.</text>
</comment>
<dbReference type="PROSITE" id="PS50404">
    <property type="entry name" value="GST_NTER"/>
    <property type="match status" value="1"/>
</dbReference>
<keyword evidence="5" id="KW-1185">Reference proteome</keyword>
<evidence type="ECO:0000313" key="5">
    <source>
        <dbReference type="Proteomes" id="UP000053690"/>
    </source>
</evidence>
<organism evidence="4 5">
    <name type="scientific">Ruegeria profundi</name>
    <dbReference type="NCBI Taxonomy" id="1685378"/>
    <lineage>
        <taxon>Bacteria</taxon>
        <taxon>Pseudomonadati</taxon>
        <taxon>Pseudomonadota</taxon>
        <taxon>Alphaproteobacteria</taxon>
        <taxon>Rhodobacterales</taxon>
        <taxon>Roseobacteraceae</taxon>
        <taxon>Ruegeria</taxon>
    </lineage>
</organism>
<dbReference type="InterPro" id="IPR010987">
    <property type="entry name" value="Glutathione-S-Trfase_C-like"/>
</dbReference>
<dbReference type="SFLD" id="SFLDS00019">
    <property type="entry name" value="Glutathione_Transferase_(cytos"/>
    <property type="match status" value="1"/>
</dbReference>
<dbReference type="PROSITE" id="PS51354">
    <property type="entry name" value="GLUTAREDOXIN_2"/>
    <property type="match status" value="1"/>
</dbReference>
<dbReference type="Proteomes" id="UP000053690">
    <property type="component" value="Unassembled WGS sequence"/>
</dbReference>
<dbReference type="AlphaFoldDB" id="A0A0X3U3F1"/>
<comment type="caution">
    <text evidence="4">The sequence shown here is derived from an EMBL/GenBank/DDBJ whole genome shotgun (WGS) entry which is preliminary data.</text>
</comment>
<dbReference type="SUPFAM" id="SSF52833">
    <property type="entry name" value="Thioredoxin-like"/>
    <property type="match status" value="1"/>
</dbReference>
<dbReference type="Gene3D" id="3.40.30.10">
    <property type="entry name" value="Glutaredoxin"/>
    <property type="match status" value="1"/>
</dbReference>
<evidence type="ECO:0000313" key="4">
    <source>
        <dbReference type="EMBL" id="KUJ81366.1"/>
    </source>
</evidence>
<accession>A0A0X3U3F1</accession>
<dbReference type="GO" id="GO:0006749">
    <property type="term" value="P:glutathione metabolic process"/>
    <property type="evidence" value="ECO:0007669"/>
    <property type="project" value="TreeGrafter"/>
</dbReference>
<evidence type="ECO:0000256" key="1">
    <source>
        <dbReference type="ARBA" id="ARBA00011738"/>
    </source>
</evidence>
<dbReference type="PANTHER" id="PTHR43969:SF9">
    <property type="entry name" value="GLUTATHIONE S TRANSFERASE D10, ISOFORM A-RELATED"/>
    <property type="match status" value="1"/>
</dbReference>
<evidence type="ECO:0000259" key="3">
    <source>
        <dbReference type="PROSITE" id="PS50405"/>
    </source>
</evidence>
<feature type="domain" description="GST N-terminal" evidence="2">
    <location>
        <begin position="1"/>
        <end position="83"/>
    </location>
</feature>
<dbReference type="STRING" id="1685378.AVO44_05825"/>
<dbReference type="Gene3D" id="1.20.1050.10">
    <property type="match status" value="1"/>
</dbReference>
<dbReference type="InterPro" id="IPR040079">
    <property type="entry name" value="Glutathione_S-Trfase"/>
</dbReference>
<dbReference type="InterPro" id="IPR034345">
    <property type="entry name" value="Gtt2-like_N"/>
</dbReference>
<keyword evidence="4" id="KW-0808">Transferase</keyword>
<protein>
    <submittedName>
        <fullName evidence="4">Glutathione S-transferase</fullName>
    </submittedName>
</protein>
<dbReference type="InterPro" id="IPR004045">
    <property type="entry name" value="Glutathione_S-Trfase_N"/>
</dbReference>
<dbReference type="PROSITE" id="PS50405">
    <property type="entry name" value="GST_CTER"/>
    <property type="match status" value="1"/>
</dbReference>
<dbReference type="InterPro" id="IPR034346">
    <property type="entry name" value="Gtt2-like_C"/>
</dbReference>
<dbReference type="OrthoDB" id="9794721at2"/>
<feature type="domain" description="GST C-terminal" evidence="3">
    <location>
        <begin position="89"/>
        <end position="207"/>
    </location>
</feature>
<dbReference type="SUPFAM" id="SSF47616">
    <property type="entry name" value="GST C-terminal domain-like"/>
    <property type="match status" value="1"/>
</dbReference>
<dbReference type="CDD" id="cd03051">
    <property type="entry name" value="GST_N_GTT2_like"/>
    <property type="match status" value="1"/>
</dbReference>
<evidence type="ECO:0000259" key="2">
    <source>
        <dbReference type="PROSITE" id="PS50404"/>
    </source>
</evidence>
<dbReference type="RefSeq" id="WP_068333872.1">
    <property type="nucleotide sequence ID" value="NZ_LQBP01000002.1"/>
</dbReference>
<dbReference type="EMBL" id="LQBP01000002">
    <property type="protein sequence ID" value="KUJ81366.1"/>
    <property type="molecule type" value="Genomic_DNA"/>
</dbReference>